<organism evidence="2 3">
    <name type="scientific">Albugo candida</name>
    <dbReference type="NCBI Taxonomy" id="65357"/>
    <lineage>
        <taxon>Eukaryota</taxon>
        <taxon>Sar</taxon>
        <taxon>Stramenopiles</taxon>
        <taxon>Oomycota</taxon>
        <taxon>Peronosporomycetes</taxon>
        <taxon>Albuginales</taxon>
        <taxon>Albuginaceae</taxon>
        <taxon>Albugo</taxon>
    </lineage>
</organism>
<proteinExistence type="predicted"/>
<dbReference type="PANTHER" id="PTHR31827">
    <property type="entry name" value="EMB|CAB89363.1"/>
    <property type="match status" value="1"/>
</dbReference>
<dbReference type="Pfam" id="PF24906">
    <property type="entry name" value="Zf_WRKY19"/>
    <property type="match status" value="1"/>
</dbReference>
<dbReference type="OrthoDB" id="63055at2759"/>
<dbReference type="InterPro" id="IPR056866">
    <property type="entry name" value="Znf_WRKY19"/>
</dbReference>
<evidence type="ECO:0000313" key="3">
    <source>
        <dbReference type="Proteomes" id="UP000053237"/>
    </source>
</evidence>
<dbReference type="Proteomes" id="UP000053237">
    <property type="component" value="Unassembled WGS sequence"/>
</dbReference>
<dbReference type="PANTHER" id="PTHR31827:SF1">
    <property type="entry name" value="EMB|CAB89363.1"/>
    <property type="match status" value="1"/>
</dbReference>
<reference evidence="2 3" key="1">
    <citation type="submission" date="2012-05" db="EMBL/GenBank/DDBJ databases">
        <title>Recombination and specialization in a pathogen metapopulation.</title>
        <authorList>
            <person name="Gardiner A."/>
            <person name="Kemen E."/>
            <person name="Schultz-Larsen T."/>
            <person name="MacLean D."/>
            <person name="Van Oosterhout C."/>
            <person name="Jones J.D.G."/>
        </authorList>
    </citation>
    <scope>NUCLEOTIDE SEQUENCE [LARGE SCALE GENOMIC DNA]</scope>
    <source>
        <strain evidence="2 3">Ac Nc2</strain>
    </source>
</reference>
<feature type="domain" description="WRKY19-like zinc finger" evidence="1">
    <location>
        <begin position="92"/>
        <end position="115"/>
    </location>
</feature>
<sequence>MPNDVPLTLKARLSHTRSRKLCTFIGGCKRVAVTKGFCVRHGGGKKCMLRDCNKGAQAGGYCRQHGGGARCQIDGCKKFDAGRGFCRAHGGGKRCQEKNCVKADVGGGYCTAHGGGKRCRITGCVKIAQEGGKCRAHGGVRRCRHSDCANLARGHNGFCSQHGGAQLCASRGCRRLAKGGTKPLYCLNCVAKCDGAVNQNGLDVSWLVDAMASSDEAQKEMVPKLVTGAKSSNNLHHMNGPSQSITTSHYSALTILSERVEKKNLPVCSEGFQAMERDEQSTAEDTGDLLEDDGEDFCISQTGSCLLNGCAKSFGGSCNCSGKCECCATTNGEEYSITGRIERKCCSQSTHRSTLTQPSITENPVAAANITCCDKTDGMTIKRTKLRLGLPKNLVLTKVVALLKTLSNVRSVHVLTEFGHDKNGEDMAIVMIVGTSYLDVTELELLRTVSGTRDMYAILEQSEMPWSQQEIIFYIPEMMCKNACGNTVISAIHSSNLQENLNGVQLEFEQRLVICRGYNLQPAQLRETIRLVGFEPQLKQVAPIPKEFMFRTRAFLDQKTSCRLRGILADVEGVEQISVMHSFKRVFVSGFIESSQKIIDHAANHDLKLILTDTESGHVSLTHEMANTIHSALNHECDNQTCSRIGCEQYRATVAHTAALAAGWIVPGCAMVWGGECTCGEDCKCKGCPKHDPITF</sequence>
<name>A0A024G339_9STRA</name>
<dbReference type="InParanoid" id="A0A024G339"/>
<dbReference type="EMBL" id="CAIX01000013">
    <property type="protein sequence ID" value="CCI40947.1"/>
    <property type="molecule type" value="Genomic_DNA"/>
</dbReference>
<comment type="caution">
    <text evidence="2">The sequence shown here is derived from an EMBL/GenBank/DDBJ whole genome shotgun (WGS) entry which is preliminary data.</text>
</comment>
<accession>A0A024G339</accession>
<evidence type="ECO:0000259" key="1">
    <source>
        <dbReference type="Pfam" id="PF24906"/>
    </source>
</evidence>
<gene>
    <name evidence="2" type="ORF">BN9_017310</name>
</gene>
<protein>
    <recommendedName>
        <fullName evidence="1">WRKY19-like zinc finger domain-containing protein</fullName>
    </recommendedName>
</protein>
<dbReference type="STRING" id="65357.A0A024G339"/>
<dbReference type="AlphaFoldDB" id="A0A024G339"/>
<keyword evidence="3" id="KW-1185">Reference proteome</keyword>
<evidence type="ECO:0000313" key="2">
    <source>
        <dbReference type="EMBL" id="CCI40947.1"/>
    </source>
</evidence>